<proteinExistence type="predicted"/>
<reference evidence="1 2" key="1">
    <citation type="submission" date="2015-09" db="EMBL/GenBank/DDBJ databases">
        <authorList>
            <consortium name="Pathogen Informatics"/>
        </authorList>
    </citation>
    <scope>NUCLEOTIDE SEQUENCE [LARGE SCALE GENOMIC DNA]</scope>
    <source>
        <strain evidence="1 2">2789STDY5608837</strain>
    </source>
</reference>
<dbReference type="EC" id="3.1.3.48" evidence="1"/>
<dbReference type="EMBL" id="CYZD01000002">
    <property type="protein sequence ID" value="CUN55133.1"/>
    <property type="molecule type" value="Genomic_DNA"/>
</dbReference>
<keyword evidence="1" id="KW-0378">Hydrolase</keyword>
<dbReference type="Pfam" id="PF13350">
    <property type="entry name" value="Y_phosphatase3"/>
    <property type="match status" value="1"/>
</dbReference>
<dbReference type="InterPro" id="IPR046555">
    <property type="entry name" value="DUF6709"/>
</dbReference>
<evidence type="ECO:0000313" key="2">
    <source>
        <dbReference type="Proteomes" id="UP000095409"/>
    </source>
</evidence>
<gene>
    <name evidence="1" type="primary">iphP</name>
    <name evidence="1" type="ORF">ERS852394_00443</name>
</gene>
<organism evidence="1 2">
    <name type="scientific">Blautia obeum</name>
    <dbReference type="NCBI Taxonomy" id="40520"/>
    <lineage>
        <taxon>Bacteria</taxon>
        <taxon>Bacillati</taxon>
        <taxon>Bacillota</taxon>
        <taxon>Clostridia</taxon>
        <taxon>Lachnospirales</taxon>
        <taxon>Lachnospiraceae</taxon>
        <taxon>Blautia</taxon>
    </lineage>
</organism>
<evidence type="ECO:0000313" key="1">
    <source>
        <dbReference type="EMBL" id="CUN55133.1"/>
    </source>
</evidence>
<dbReference type="Gene3D" id="3.90.190.10">
    <property type="entry name" value="Protein tyrosine phosphatase superfamily"/>
    <property type="match status" value="1"/>
</dbReference>
<dbReference type="InterPro" id="IPR029021">
    <property type="entry name" value="Prot-tyrosine_phosphatase-like"/>
</dbReference>
<dbReference type="GO" id="GO:0004725">
    <property type="term" value="F:protein tyrosine phosphatase activity"/>
    <property type="evidence" value="ECO:0007669"/>
    <property type="project" value="UniProtKB-EC"/>
</dbReference>
<dbReference type="Proteomes" id="UP000095409">
    <property type="component" value="Unassembled WGS sequence"/>
</dbReference>
<accession>A0A173XUC4</accession>
<dbReference type="Pfam" id="PF20456">
    <property type="entry name" value="DUF6709"/>
    <property type="match status" value="1"/>
</dbReference>
<dbReference type="InterPro" id="IPR026893">
    <property type="entry name" value="Tyr/Ser_Pase_IphP-type"/>
</dbReference>
<protein>
    <submittedName>
        <fullName evidence="1">Tyrosine-protein phosphatase</fullName>
        <ecNumber evidence="1">3.1.3.48</ecNumber>
    </submittedName>
</protein>
<dbReference type="AlphaFoldDB" id="A0A173XUC4"/>
<sequence length="350" mass="41232">MKYGKIRIEDSNFIFSKHMMMNYLPCKDIIWAYKRKEGVEGGAQKQYSTSSLVIITRRKKRYQFEMTDREIQNCIQLMRALNPQMVTGFPQGSRIPMQSLPNTRDLGALETEDGRHILPKRLLRSGSLYHISITDQDMLTHEYHLSTVVDFRTRMECLEKPDTIIEGVQYHEIPIVDEETLGITRSGSPTELLRNFKEIPEEFMLKQYESLVHDEYSIKQYARFLDVLLHQNEGAVLWHCSAGKDRVGVGTALLLCALGVPKKTIYEDFMKTNMYLDKEMEYMIRFLETKMIVDNQVMDKIRLFYRVKEEYLDIVFETIKKDFGSMDMFMKKALYMNPKNIEVLRKKYLV</sequence>
<name>A0A173XUC4_9FIRM</name>
<dbReference type="SUPFAM" id="SSF52799">
    <property type="entry name" value="(Phosphotyrosine protein) phosphatases II"/>
    <property type="match status" value="1"/>
</dbReference>